<evidence type="ECO:0000256" key="11">
    <source>
        <dbReference type="SAM" id="MobiDB-lite"/>
    </source>
</evidence>
<feature type="transmembrane region" description="Helical" evidence="12">
    <location>
        <begin position="333"/>
        <end position="352"/>
    </location>
</feature>
<feature type="transmembrane region" description="Helical" evidence="12">
    <location>
        <begin position="158"/>
        <end position="179"/>
    </location>
</feature>
<evidence type="ECO:0000313" key="16">
    <source>
        <dbReference type="RefSeq" id="XP_055874329.1"/>
    </source>
</evidence>
<dbReference type="SUPFAM" id="SSF111418">
    <property type="entry name" value="Hormone receptor domain"/>
    <property type="match status" value="1"/>
</dbReference>
<dbReference type="PROSITE" id="PS00650">
    <property type="entry name" value="G_PROTEIN_RECEP_F2_2"/>
    <property type="match status" value="1"/>
</dbReference>
<dbReference type="RefSeq" id="XP_055874329.1">
    <property type="nucleotide sequence ID" value="XM_056018354.1"/>
</dbReference>
<comment type="similarity">
    <text evidence="2">Belongs to the G-protein coupled receptor 2 family.</text>
</comment>
<feature type="region of interest" description="Disordered" evidence="11">
    <location>
        <begin position="424"/>
        <end position="443"/>
    </location>
</feature>
<evidence type="ECO:0000256" key="4">
    <source>
        <dbReference type="ARBA" id="ARBA00022692"/>
    </source>
</evidence>
<dbReference type="PANTHER" id="PTHR45620">
    <property type="entry name" value="PDF RECEPTOR-LIKE PROTEIN-RELATED"/>
    <property type="match status" value="1"/>
</dbReference>
<evidence type="ECO:0000259" key="14">
    <source>
        <dbReference type="PROSITE" id="PS50261"/>
    </source>
</evidence>
<keyword evidence="6" id="KW-0297">G-protein coupled receptor</keyword>
<evidence type="ECO:0000256" key="8">
    <source>
        <dbReference type="ARBA" id="ARBA00023170"/>
    </source>
</evidence>
<dbReference type="Proteomes" id="UP001165740">
    <property type="component" value="Chromosome 1"/>
</dbReference>
<protein>
    <submittedName>
        <fullName evidence="16">Parathyroid hormone 2 receptor-like</fullName>
    </submittedName>
</protein>
<gene>
    <name evidence="16" type="primary">LOC106077713</name>
</gene>
<keyword evidence="15" id="KW-1185">Reference proteome</keyword>
<dbReference type="AlphaFoldDB" id="A0A9W2ZH09"/>
<dbReference type="InterPro" id="IPR036445">
    <property type="entry name" value="GPCR_2_extracell_dom_sf"/>
</dbReference>
<dbReference type="OrthoDB" id="16753at2759"/>
<dbReference type="GO" id="GO:0017046">
    <property type="term" value="F:peptide hormone binding"/>
    <property type="evidence" value="ECO:0007669"/>
    <property type="project" value="TreeGrafter"/>
</dbReference>
<name>A0A9W2ZH09_BIOGL</name>
<dbReference type="PRINTS" id="PR00249">
    <property type="entry name" value="GPCRSECRETIN"/>
</dbReference>
<dbReference type="PROSITE" id="PS00649">
    <property type="entry name" value="G_PROTEIN_RECEP_F2_1"/>
    <property type="match status" value="1"/>
</dbReference>
<dbReference type="SUPFAM" id="SSF81321">
    <property type="entry name" value="Family A G protein-coupled receptor-like"/>
    <property type="match status" value="1"/>
</dbReference>
<dbReference type="InterPro" id="IPR050332">
    <property type="entry name" value="GPCR_2"/>
</dbReference>
<dbReference type="InterPro" id="IPR017981">
    <property type="entry name" value="GPCR_2-like_7TM"/>
</dbReference>
<dbReference type="Pfam" id="PF02793">
    <property type="entry name" value="HRM"/>
    <property type="match status" value="1"/>
</dbReference>
<keyword evidence="3" id="KW-1003">Cell membrane</keyword>
<feature type="transmembrane region" description="Helical" evidence="12">
    <location>
        <begin position="212"/>
        <end position="236"/>
    </location>
</feature>
<dbReference type="GO" id="GO:0005886">
    <property type="term" value="C:plasma membrane"/>
    <property type="evidence" value="ECO:0007669"/>
    <property type="project" value="UniProtKB-SubCell"/>
</dbReference>
<evidence type="ECO:0000256" key="5">
    <source>
        <dbReference type="ARBA" id="ARBA00022989"/>
    </source>
</evidence>
<keyword evidence="5 12" id="KW-1133">Transmembrane helix</keyword>
<feature type="domain" description="G-protein coupled receptors family 2 profile 1" evidence="13">
    <location>
        <begin position="16"/>
        <end position="103"/>
    </location>
</feature>
<evidence type="ECO:0000259" key="13">
    <source>
        <dbReference type="PROSITE" id="PS50227"/>
    </source>
</evidence>
<organism evidence="15 16">
    <name type="scientific">Biomphalaria glabrata</name>
    <name type="common">Bloodfluke planorb</name>
    <name type="synonym">Freshwater snail</name>
    <dbReference type="NCBI Taxonomy" id="6526"/>
    <lineage>
        <taxon>Eukaryota</taxon>
        <taxon>Metazoa</taxon>
        <taxon>Spiralia</taxon>
        <taxon>Lophotrochozoa</taxon>
        <taxon>Mollusca</taxon>
        <taxon>Gastropoda</taxon>
        <taxon>Heterobranchia</taxon>
        <taxon>Euthyneura</taxon>
        <taxon>Panpulmonata</taxon>
        <taxon>Hygrophila</taxon>
        <taxon>Lymnaeoidea</taxon>
        <taxon>Planorbidae</taxon>
        <taxon>Biomphalaria</taxon>
    </lineage>
</organism>
<evidence type="ECO:0000313" key="15">
    <source>
        <dbReference type="Proteomes" id="UP001165740"/>
    </source>
</evidence>
<dbReference type="OMA" id="MYVEQTY"/>
<evidence type="ECO:0000256" key="6">
    <source>
        <dbReference type="ARBA" id="ARBA00023040"/>
    </source>
</evidence>
<feature type="domain" description="G-protein coupled receptors family 2 profile 2" evidence="14">
    <location>
        <begin position="122"/>
        <end position="387"/>
    </location>
</feature>
<evidence type="ECO:0000256" key="9">
    <source>
        <dbReference type="ARBA" id="ARBA00023180"/>
    </source>
</evidence>
<reference evidence="16" key="1">
    <citation type="submission" date="2025-08" db="UniProtKB">
        <authorList>
            <consortium name="RefSeq"/>
        </authorList>
    </citation>
    <scope>IDENTIFICATION</scope>
</reference>
<dbReference type="Gene3D" id="4.10.1240.10">
    <property type="entry name" value="GPCR, family 2, extracellular hormone receptor domain"/>
    <property type="match status" value="1"/>
</dbReference>
<keyword evidence="10" id="KW-0807">Transducer</keyword>
<evidence type="ECO:0000256" key="3">
    <source>
        <dbReference type="ARBA" id="ARBA00022475"/>
    </source>
</evidence>
<accession>A0A9W2ZH09</accession>
<evidence type="ECO:0000256" key="1">
    <source>
        <dbReference type="ARBA" id="ARBA00004651"/>
    </source>
</evidence>
<feature type="transmembrane region" description="Helical" evidence="12">
    <location>
        <begin position="248"/>
        <end position="267"/>
    </location>
</feature>
<evidence type="ECO:0000256" key="7">
    <source>
        <dbReference type="ARBA" id="ARBA00023136"/>
    </source>
</evidence>
<dbReference type="Gene3D" id="1.20.1070.10">
    <property type="entry name" value="Rhodopsin 7-helix transmembrane proteins"/>
    <property type="match status" value="1"/>
</dbReference>
<dbReference type="PANTHER" id="PTHR45620:SF1">
    <property type="entry name" value="G-PROTEIN COUPLED RECEPTORS FAMILY 2 PROFILE 2 DOMAIN-CONTAINING PROTEIN"/>
    <property type="match status" value="1"/>
</dbReference>
<evidence type="ECO:0000256" key="2">
    <source>
        <dbReference type="ARBA" id="ARBA00005314"/>
    </source>
</evidence>
<evidence type="ECO:0000256" key="12">
    <source>
        <dbReference type="SAM" id="Phobius"/>
    </source>
</evidence>
<proteinExistence type="inferred from homology"/>
<dbReference type="InterPro" id="IPR017983">
    <property type="entry name" value="GPCR_2_secretin-like_CS"/>
</dbReference>
<dbReference type="GO" id="GO:0007166">
    <property type="term" value="P:cell surface receptor signaling pathway"/>
    <property type="evidence" value="ECO:0007669"/>
    <property type="project" value="InterPro"/>
</dbReference>
<keyword evidence="8" id="KW-0675">Receptor</keyword>
<dbReference type="GO" id="GO:0008528">
    <property type="term" value="F:G protein-coupled peptide receptor activity"/>
    <property type="evidence" value="ECO:0007669"/>
    <property type="project" value="TreeGrafter"/>
</dbReference>
<feature type="transmembrane region" description="Helical" evidence="12">
    <location>
        <begin position="124"/>
        <end position="146"/>
    </location>
</feature>
<dbReference type="GeneID" id="106077713"/>
<dbReference type="Pfam" id="PF00002">
    <property type="entry name" value="7tm_2"/>
    <property type="match status" value="1"/>
</dbReference>
<dbReference type="InterPro" id="IPR001879">
    <property type="entry name" value="GPCR_2_extracellular_dom"/>
</dbReference>
<dbReference type="GO" id="GO:0007188">
    <property type="term" value="P:adenylate cyclase-modulating G protein-coupled receptor signaling pathway"/>
    <property type="evidence" value="ECO:0007669"/>
    <property type="project" value="TreeGrafter"/>
</dbReference>
<sequence>MDKEEQKERLAIAQFECERKINASRQGDDLLYDNVTNTRMCEMVWDNILCWDPTPADTVSKQPCPGYVAQFNTSAMATKYCTPNGTWFHHPALKTKWTDFQGCLIQPDISAALEHIEHGERLQLIMTIGYGVSLCSLVLAVVIMCCSKLKSKSNTLHVNLFLAFILRAVLSFAKNLLFVNNIGLEKDIMRLEGRILFIQEGTHWECRLLMSIFMYAICVSHMCIFVEGLYLHMLIYRTLITERNGVKPYIILAWVLPLAILIPWVVVRITVDNVLCWNMTENKDYIWIHHGPLLAAVSLNFLFFMNICRVLFCRLRSSQRHTGKTKYRQLAKFILVLIPLFGVIYIVLAVVFPLGYSERFHTSQMYVEQTYNAFQGFLLALLFCFLNEEVHGEIRSIWSRQTRRRDSVATKSFVLSSFKRTSLHNRASSSTGPNNRSSTRLSNSDSFEIAKRESWAPRFKRRLLRFLGLSRKERNIVRPPTPPFIVKHNCSTENKITASDDFEIKLKLRGKVTDDDDDLLSSG</sequence>
<keyword evidence="4 12" id="KW-0812">Transmembrane</keyword>
<dbReference type="InterPro" id="IPR000832">
    <property type="entry name" value="GPCR_2_secretin-like"/>
</dbReference>
<dbReference type="PROSITE" id="PS50227">
    <property type="entry name" value="G_PROTEIN_RECEP_F2_3"/>
    <property type="match status" value="1"/>
</dbReference>
<dbReference type="PROSITE" id="PS50261">
    <property type="entry name" value="G_PROTEIN_RECEP_F2_4"/>
    <property type="match status" value="1"/>
</dbReference>
<comment type="subcellular location">
    <subcellularLocation>
        <location evidence="1">Cell membrane</location>
        <topology evidence="1">Multi-pass membrane protein</topology>
    </subcellularLocation>
</comment>
<keyword evidence="7 12" id="KW-0472">Membrane</keyword>
<dbReference type="SMART" id="SM00008">
    <property type="entry name" value="HormR"/>
    <property type="match status" value="1"/>
</dbReference>
<keyword evidence="9" id="KW-0325">Glycoprotein</keyword>
<feature type="transmembrane region" description="Helical" evidence="12">
    <location>
        <begin position="287"/>
        <end position="312"/>
    </location>
</feature>
<evidence type="ECO:0000256" key="10">
    <source>
        <dbReference type="ARBA" id="ARBA00023224"/>
    </source>
</evidence>